<dbReference type="GO" id="GO:0009398">
    <property type="term" value="P:FMN biosynthetic process"/>
    <property type="evidence" value="ECO:0007669"/>
    <property type="project" value="UniProtKB-UniRule"/>
</dbReference>
<dbReference type="InterPro" id="IPR015864">
    <property type="entry name" value="FAD_synthase"/>
</dbReference>
<dbReference type="SUPFAM" id="SSF82114">
    <property type="entry name" value="Riboflavin kinase-like"/>
    <property type="match status" value="1"/>
</dbReference>
<dbReference type="InterPro" id="IPR023468">
    <property type="entry name" value="Riboflavin_kinase"/>
</dbReference>
<evidence type="ECO:0000256" key="13">
    <source>
        <dbReference type="ARBA" id="ARBA00049494"/>
    </source>
</evidence>
<keyword evidence="6 14" id="KW-0548">Nucleotidyltransferase</keyword>
<evidence type="ECO:0000313" key="16">
    <source>
        <dbReference type="EMBL" id="SEM73666.1"/>
    </source>
</evidence>
<dbReference type="InterPro" id="IPR014729">
    <property type="entry name" value="Rossmann-like_a/b/a_fold"/>
</dbReference>
<keyword evidence="9 14" id="KW-0274">FAD</keyword>
<dbReference type="EC" id="2.7.1.26" evidence="14"/>
<evidence type="ECO:0000256" key="10">
    <source>
        <dbReference type="ARBA" id="ARBA00022840"/>
    </source>
</evidence>
<dbReference type="GO" id="GO:0003919">
    <property type="term" value="F:FMN adenylyltransferase activity"/>
    <property type="evidence" value="ECO:0007669"/>
    <property type="project" value="UniProtKB-UniRule"/>
</dbReference>
<dbReference type="InterPro" id="IPR002606">
    <property type="entry name" value="Riboflavin_kinase_bac"/>
</dbReference>
<dbReference type="GO" id="GO:0008531">
    <property type="term" value="F:riboflavin kinase activity"/>
    <property type="evidence" value="ECO:0007669"/>
    <property type="project" value="UniProtKB-UniRule"/>
</dbReference>
<dbReference type="Pfam" id="PF01687">
    <property type="entry name" value="Flavokinase"/>
    <property type="match status" value="1"/>
</dbReference>
<evidence type="ECO:0000256" key="5">
    <source>
        <dbReference type="ARBA" id="ARBA00022679"/>
    </source>
</evidence>
<dbReference type="EC" id="2.7.7.2" evidence="14"/>
<name>A0A1H8AT29_9FIRM</name>
<dbReference type="InterPro" id="IPR023465">
    <property type="entry name" value="Riboflavin_kinase_dom_sf"/>
</dbReference>
<dbReference type="UniPathway" id="UPA00276">
    <property type="reaction ID" value="UER00406"/>
</dbReference>
<keyword evidence="3 14" id="KW-0285">Flavoprotein</keyword>
<accession>A0A1H8AT29</accession>
<reference evidence="16 17" key="1">
    <citation type="submission" date="2016-10" db="EMBL/GenBank/DDBJ databases">
        <authorList>
            <person name="de Groot N.N."/>
        </authorList>
    </citation>
    <scope>NUCLEOTIDE SEQUENCE [LARGE SCALE GENOMIC DNA]</scope>
    <source>
        <strain evidence="16 17">CGMCC 1.5070</strain>
    </source>
</reference>
<dbReference type="RefSeq" id="WP_092753215.1">
    <property type="nucleotide sequence ID" value="NZ_FOCG01000001.1"/>
</dbReference>
<keyword evidence="4 14" id="KW-0288">FMN</keyword>
<comment type="pathway">
    <text evidence="2 14">Cofactor biosynthesis; FMN biosynthesis; FMN from riboflavin (ATP route): step 1/1.</text>
</comment>
<keyword evidence="5 14" id="KW-0808">Transferase</keyword>
<dbReference type="UniPathway" id="UPA00277">
    <property type="reaction ID" value="UER00407"/>
</dbReference>
<evidence type="ECO:0000256" key="11">
    <source>
        <dbReference type="ARBA" id="ARBA00023268"/>
    </source>
</evidence>
<dbReference type="EMBL" id="FOCG01000001">
    <property type="protein sequence ID" value="SEM73666.1"/>
    <property type="molecule type" value="Genomic_DNA"/>
</dbReference>
<evidence type="ECO:0000256" key="6">
    <source>
        <dbReference type="ARBA" id="ARBA00022695"/>
    </source>
</evidence>
<dbReference type="GO" id="GO:0009231">
    <property type="term" value="P:riboflavin biosynthetic process"/>
    <property type="evidence" value="ECO:0007669"/>
    <property type="project" value="InterPro"/>
</dbReference>
<evidence type="ECO:0000259" key="15">
    <source>
        <dbReference type="SMART" id="SM00904"/>
    </source>
</evidence>
<comment type="similarity">
    <text evidence="14">Belongs to the ribF family.</text>
</comment>
<dbReference type="NCBIfam" id="TIGR00083">
    <property type="entry name" value="ribF"/>
    <property type="match status" value="1"/>
</dbReference>
<keyword evidence="10 14" id="KW-0067">ATP-binding</keyword>
<dbReference type="Proteomes" id="UP000199158">
    <property type="component" value="Unassembled WGS sequence"/>
</dbReference>
<evidence type="ECO:0000256" key="2">
    <source>
        <dbReference type="ARBA" id="ARBA00005201"/>
    </source>
</evidence>
<evidence type="ECO:0000256" key="9">
    <source>
        <dbReference type="ARBA" id="ARBA00022827"/>
    </source>
</evidence>
<evidence type="ECO:0000313" key="17">
    <source>
        <dbReference type="Proteomes" id="UP000199158"/>
    </source>
</evidence>
<evidence type="ECO:0000256" key="1">
    <source>
        <dbReference type="ARBA" id="ARBA00004726"/>
    </source>
</evidence>
<proteinExistence type="inferred from homology"/>
<dbReference type="NCBIfam" id="NF004162">
    <property type="entry name" value="PRK05627.1-5"/>
    <property type="match status" value="1"/>
</dbReference>
<organism evidence="16 17">
    <name type="scientific">Hydrogenoanaerobacterium saccharovorans</name>
    <dbReference type="NCBI Taxonomy" id="474960"/>
    <lineage>
        <taxon>Bacteria</taxon>
        <taxon>Bacillati</taxon>
        <taxon>Bacillota</taxon>
        <taxon>Clostridia</taxon>
        <taxon>Eubacteriales</taxon>
        <taxon>Oscillospiraceae</taxon>
        <taxon>Hydrogenoanaerobacterium</taxon>
    </lineage>
</organism>
<dbReference type="OrthoDB" id="9803667at2"/>
<comment type="pathway">
    <text evidence="1 14">Cofactor biosynthesis; FAD biosynthesis; FAD from FMN: step 1/1.</text>
</comment>
<dbReference type="CDD" id="cd02064">
    <property type="entry name" value="FAD_synthetase_N"/>
    <property type="match status" value="1"/>
</dbReference>
<dbReference type="AlphaFoldDB" id="A0A1H8AT29"/>
<evidence type="ECO:0000256" key="14">
    <source>
        <dbReference type="PIRNR" id="PIRNR004491"/>
    </source>
</evidence>
<dbReference type="SMART" id="SM00904">
    <property type="entry name" value="Flavokinase"/>
    <property type="match status" value="1"/>
</dbReference>
<keyword evidence="17" id="KW-1185">Reference proteome</keyword>
<dbReference type="PANTHER" id="PTHR22749:SF6">
    <property type="entry name" value="RIBOFLAVIN KINASE"/>
    <property type="match status" value="1"/>
</dbReference>
<dbReference type="GO" id="GO:0005524">
    <property type="term" value="F:ATP binding"/>
    <property type="evidence" value="ECO:0007669"/>
    <property type="project" value="UniProtKB-UniRule"/>
</dbReference>
<protein>
    <recommendedName>
        <fullName evidence="14">Riboflavin biosynthesis protein</fullName>
    </recommendedName>
    <domain>
        <recommendedName>
            <fullName evidence="14">Riboflavin kinase</fullName>
            <ecNumber evidence="14">2.7.1.26</ecNumber>
        </recommendedName>
        <alternativeName>
            <fullName evidence="14">Flavokinase</fullName>
        </alternativeName>
    </domain>
    <domain>
        <recommendedName>
            <fullName evidence="14">FMN adenylyltransferase</fullName>
            <ecNumber evidence="14">2.7.7.2</ecNumber>
        </recommendedName>
        <alternativeName>
            <fullName evidence="14">FAD pyrophosphorylase</fullName>
        </alternativeName>
        <alternativeName>
            <fullName evidence="14">FAD synthase</fullName>
        </alternativeName>
    </domain>
</protein>
<dbReference type="Gene3D" id="3.40.50.620">
    <property type="entry name" value="HUPs"/>
    <property type="match status" value="1"/>
</dbReference>
<evidence type="ECO:0000256" key="7">
    <source>
        <dbReference type="ARBA" id="ARBA00022741"/>
    </source>
</evidence>
<keyword evidence="8 14" id="KW-0418">Kinase</keyword>
<feature type="domain" description="Riboflavin kinase" evidence="15">
    <location>
        <begin position="174"/>
        <end position="299"/>
    </location>
</feature>
<dbReference type="SUPFAM" id="SSF52374">
    <property type="entry name" value="Nucleotidylyl transferase"/>
    <property type="match status" value="1"/>
</dbReference>
<dbReference type="GO" id="GO:0006747">
    <property type="term" value="P:FAD biosynthetic process"/>
    <property type="evidence" value="ECO:0007669"/>
    <property type="project" value="UniProtKB-UniRule"/>
</dbReference>
<evidence type="ECO:0000256" key="3">
    <source>
        <dbReference type="ARBA" id="ARBA00022630"/>
    </source>
</evidence>
<dbReference type="InterPro" id="IPR015865">
    <property type="entry name" value="Riboflavin_kinase_bac/euk"/>
</dbReference>
<dbReference type="Pfam" id="PF06574">
    <property type="entry name" value="FAD_syn"/>
    <property type="match status" value="1"/>
</dbReference>
<gene>
    <name evidence="16" type="ORF">SAMN05216180_1518</name>
</gene>
<dbReference type="PANTHER" id="PTHR22749">
    <property type="entry name" value="RIBOFLAVIN KINASE/FMN ADENYLYLTRANSFERASE"/>
    <property type="match status" value="1"/>
</dbReference>
<evidence type="ECO:0000256" key="12">
    <source>
        <dbReference type="ARBA" id="ARBA00047880"/>
    </source>
</evidence>
<comment type="catalytic activity">
    <reaction evidence="12 14">
        <text>riboflavin + ATP = FMN + ADP + H(+)</text>
        <dbReference type="Rhea" id="RHEA:14357"/>
        <dbReference type="ChEBI" id="CHEBI:15378"/>
        <dbReference type="ChEBI" id="CHEBI:30616"/>
        <dbReference type="ChEBI" id="CHEBI:57986"/>
        <dbReference type="ChEBI" id="CHEBI:58210"/>
        <dbReference type="ChEBI" id="CHEBI:456216"/>
        <dbReference type="EC" id="2.7.1.26"/>
    </reaction>
</comment>
<keyword evidence="11" id="KW-0511">Multifunctional enzyme</keyword>
<evidence type="ECO:0000256" key="4">
    <source>
        <dbReference type="ARBA" id="ARBA00022643"/>
    </source>
</evidence>
<sequence>MNSIGENSNTSIALGFFDGVHIGHQTVIRQAVELAHKQSLVPCVFTFTTGHSAPTAKLNGGAIITEENKEAELYKLGVEKIFCPDFELFKDMTGEEFVRDMLLKQYHAKALTCGFDFHFGKNARYGIEELMQLCKNFGIRLCVVPAILDEGKAISSTRIREALRQGDIETANRLLGRRYGFDFEVVQGKRLGRTINAPTINQHFPSGFELPKFGVYASFAEVDGKLYPAVTNIGVKPTVKSDHIPLAETYIIGVNEDFYGKRIPITLVQFLRPEMKYASVEELKNSIHCDIEKAVEVCEVFALQ</sequence>
<comment type="catalytic activity">
    <reaction evidence="13 14">
        <text>FMN + ATP + H(+) = FAD + diphosphate</text>
        <dbReference type="Rhea" id="RHEA:17237"/>
        <dbReference type="ChEBI" id="CHEBI:15378"/>
        <dbReference type="ChEBI" id="CHEBI:30616"/>
        <dbReference type="ChEBI" id="CHEBI:33019"/>
        <dbReference type="ChEBI" id="CHEBI:57692"/>
        <dbReference type="ChEBI" id="CHEBI:58210"/>
        <dbReference type="EC" id="2.7.7.2"/>
    </reaction>
</comment>
<dbReference type="PIRSF" id="PIRSF004491">
    <property type="entry name" value="FAD_Synth"/>
    <property type="match status" value="1"/>
</dbReference>
<dbReference type="STRING" id="474960.SAMN05216180_1518"/>
<evidence type="ECO:0000256" key="8">
    <source>
        <dbReference type="ARBA" id="ARBA00022777"/>
    </source>
</evidence>
<dbReference type="Gene3D" id="2.40.30.30">
    <property type="entry name" value="Riboflavin kinase-like"/>
    <property type="match status" value="1"/>
</dbReference>
<keyword evidence="7 14" id="KW-0547">Nucleotide-binding</keyword>